<evidence type="ECO:0000313" key="1">
    <source>
        <dbReference type="EMBL" id="RNM16767.1"/>
    </source>
</evidence>
<dbReference type="AlphaFoldDB" id="A0A3N0GWE2"/>
<proteinExistence type="predicted"/>
<name>A0A3N0GWE2_9ACTN</name>
<protein>
    <recommendedName>
        <fullName evidence="3">DUF2188 domain-containing protein</fullName>
    </recommendedName>
</protein>
<comment type="caution">
    <text evidence="1">The sequence shown here is derived from an EMBL/GenBank/DDBJ whole genome shotgun (WGS) entry which is preliminary data.</text>
</comment>
<accession>A0A3N0GWE2</accession>
<sequence>MSGSIVTGFDGTRWYNRVVGSYTVANYRDTDVEAETKGRAMAQQRRVEHMVLDREGTVVRQTRY</sequence>
<dbReference type="OrthoDB" id="8334870at2"/>
<keyword evidence="2" id="KW-1185">Reference proteome</keyword>
<organism evidence="1 2">
    <name type="scientific">Nocardioides pocheonensis</name>
    <dbReference type="NCBI Taxonomy" id="661485"/>
    <lineage>
        <taxon>Bacteria</taxon>
        <taxon>Bacillati</taxon>
        <taxon>Actinomycetota</taxon>
        <taxon>Actinomycetes</taxon>
        <taxon>Propionibacteriales</taxon>
        <taxon>Nocardioidaceae</taxon>
        <taxon>Nocardioides</taxon>
    </lineage>
</organism>
<reference evidence="1 2" key="1">
    <citation type="submission" date="2018-11" db="EMBL/GenBank/DDBJ databases">
        <authorList>
            <person name="Li F."/>
        </authorList>
    </citation>
    <scope>NUCLEOTIDE SEQUENCE [LARGE SCALE GENOMIC DNA]</scope>
    <source>
        <strain evidence="1 2">Gsoil 818</strain>
    </source>
</reference>
<dbReference type="RefSeq" id="WP_123221658.1">
    <property type="nucleotide sequence ID" value="NZ_RJSF01000007.1"/>
</dbReference>
<evidence type="ECO:0000313" key="2">
    <source>
        <dbReference type="Proteomes" id="UP000279994"/>
    </source>
</evidence>
<dbReference type="EMBL" id="RJSF01000007">
    <property type="protein sequence ID" value="RNM16767.1"/>
    <property type="molecule type" value="Genomic_DNA"/>
</dbReference>
<evidence type="ECO:0008006" key="3">
    <source>
        <dbReference type="Google" id="ProtNLM"/>
    </source>
</evidence>
<gene>
    <name evidence="1" type="ORF">EFL26_04465</name>
</gene>
<dbReference type="Proteomes" id="UP000279994">
    <property type="component" value="Unassembled WGS sequence"/>
</dbReference>